<dbReference type="Gene3D" id="1.10.150.310">
    <property type="entry name" value="Tex RuvX-like domain-like"/>
    <property type="match status" value="1"/>
</dbReference>
<dbReference type="InterPro" id="IPR019554">
    <property type="entry name" value="Soluble_ligand-bd"/>
</dbReference>
<dbReference type="InterPro" id="IPR004509">
    <property type="entry name" value="Competence_ComEA_HhH"/>
</dbReference>
<evidence type="ECO:0000256" key="1">
    <source>
        <dbReference type="SAM" id="MobiDB-lite"/>
    </source>
</evidence>
<dbReference type="SMART" id="SM00278">
    <property type="entry name" value="HhH1"/>
    <property type="match status" value="2"/>
</dbReference>
<dbReference type="Pfam" id="PF12836">
    <property type="entry name" value="HHH_3"/>
    <property type="match status" value="1"/>
</dbReference>
<keyword evidence="2" id="KW-1133">Transmembrane helix</keyword>
<evidence type="ECO:0000313" key="4">
    <source>
        <dbReference type="EMBL" id="MFD2630891.1"/>
    </source>
</evidence>
<dbReference type="PANTHER" id="PTHR21180:SF32">
    <property type="entry name" value="ENDONUCLEASE_EXONUCLEASE_PHOSPHATASE FAMILY DOMAIN-CONTAINING PROTEIN 1"/>
    <property type="match status" value="1"/>
</dbReference>
<evidence type="ECO:0000313" key="5">
    <source>
        <dbReference type="Proteomes" id="UP001597451"/>
    </source>
</evidence>
<keyword evidence="2" id="KW-0812">Transmembrane</keyword>
<evidence type="ECO:0000256" key="2">
    <source>
        <dbReference type="SAM" id="Phobius"/>
    </source>
</evidence>
<dbReference type="Proteomes" id="UP001597451">
    <property type="component" value="Unassembled WGS sequence"/>
</dbReference>
<dbReference type="RefSeq" id="WP_379564557.1">
    <property type="nucleotide sequence ID" value="NZ_JBHUMX010000045.1"/>
</dbReference>
<accession>A0ABW5Q5U9</accession>
<feature type="domain" description="Helix-hairpin-helix DNA-binding motif class 1" evidence="3">
    <location>
        <begin position="177"/>
        <end position="196"/>
    </location>
</feature>
<feature type="transmembrane region" description="Helical" evidence="2">
    <location>
        <begin position="7"/>
        <end position="25"/>
    </location>
</feature>
<dbReference type="InterPro" id="IPR003583">
    <property type="entry name" value="Hlx-hairpin-Hlx_DNA-bd_motif"/>
</dbReference>
<keyword evidence="2" id="KW-0472">Membrane</keyword>
<dbReference type="NCBIfam" id="TIGR00426">
    <property type="entry name" value="competence protein ComEA helix-hairpin-helix repeat region"/>
    <property type="match status" value="1"/>
</dbReference>
<organism evidence="4 5">
    <name type="scientific">Oceanobacillus kapialis</name>
    <dbReference type="NCBI Taxonomy" id="481353"/>
    <lineage>
        <taxon>Bacteria</taxon>
        <taxon>Bacillati</taxon>
        <taxon>Bacillota</taxon>
        <taxon>Bacilli</taxon>
        <taxon>Bacillales</taxon>
        <taxon>Bacillaceae</taxon>
        <taxon>Oceanobacillus</taxon>
    </lineage>
</organism>
<comment type="caution">
    <text evidence="4">The sequence shown here is derived from an EMBL/GenBank/DDBJ whole genome shotgun (WGS) entry which is preliminary data.</text>
</comment>
<keyword evidence="5" id="KW-1185">Reference proteome</keyword>
<gene>
    <name evidence="4" type="ORF">ACFSUN_19160</name>
</gene>
<feature type="domain" description="Helix-hairpin-helix DNA-binding motif class 1" evidence="3">
    <location>
        <begin position="147"/>
        <end position="166"/>
    </location>
</feature>
<dbReference type="SUPFAM" id="SSF47781">
    <property type="entry name" value="RuvA domain 2-like"/>
    <property type="match status" value="1"/>
</dbReference>
<dbReference type="Pfam" id="PF10531">
    <property type="entry name" value="SLBB"/>
    <property type="match status" value="1"/>
</dbReference>
<dbReference type="PANTHER" id="PTHR21180">
    <property type="entry name" value="ENDONUCLEASE/EXONUCLEASE/PHOSPHATASE FAMILY DOMAIN-CONTAINING PROTEIN 1"/>
    <property type="match status" value="1"/>
</dbReference>
<proteinExistence type="predicted"/>
<dbReference type="InterPro" id="IPR010994">
    <property type="entry name" value="RuvA_2-like"/>
</dbReference>
<feature type="region of interest" description="Disordered" evidence="1">
    <location>
        <begin position="28"/>
        <end position="56"/>
    </location>
</feature>
<sequence>MTDIIKKAGIFIVAAIVMVLFLFLSKDNSPSDKESLNLVNSPEPDDSPDETDKQLPVEGPMYIDIKGEVKEPGVFKASSGDRIKDMVQMAGGFTSEADQTQVNLAQKVHDEMSIIVPKVHEQADDLQNGNPELAENGKVRINYASKEEIETLNGIGPSKAEAILAYREENGYFQTIEDLLEVSGIGEQTIEQFRDSVQVP</sequence>
<protein>
    <submittedName>
        <fullName evidence="4">Helix-hairpin-helix domain-containing protein</fullName>
    </submittedName>
</protein>
<reference evidence="5" key="1">
    <citation type="journal article" date="2019" name="Int. J. Syst. Evol. Microbiol.">
        <title>The Global Catalogue of Microorganisms (GCM) 10K type strain sequencing project: providing services to taxonomists for standard genome sequencing and annotation.</title>
        <authorList>
            <consortium name="The Broad Institute Genomics Platform"/>
            <consortium name="The Broad Institute Genome Sequencing Center for Infectious Disease"/>
            <person name="Wu L."/>
            <person name="Ma J."/>
        </authorList>
    </citation>
    <scope>NUCLEOTIDE SEQUENCE [LARGE SCALE GENOMIC DNA]</scope>
    <source>
        <strain evidence="5">TISTR 1858</strain>
    </source>
</reference>
<name>A0ABW5Q5U9_9BACI</name>
<evidence type="ECO:0000259" key="3">
    <source>
        <dbReference type="SMART" id="SM00278"/>
    </source>
</evidence>
<dbReference type="InterPro" id="IPR051675">
    <property type="entry name" value="Endo/Exo/Phosphatase_dom_1"/>
</dbReference>
<dbReference type="EMBL" id="JBHUMX010000045">
    <property type="protein sequence ID" value="MFD2630891.1"/>
    <property type="molecule type" value="Genomic_DNA"/>
</dbReference>
<dbReference type="Gene3D" id="3.10.560.10">
    <property type="entry name" value="Outer membrane lipoprotein wza domain like"/>
    <property type="match status" value="1"/>
</dbReference>